<dbReference type="AlphaFoldDB" id="A0AAV2HJA4"/>
<feature type="transmembrane region" description="Helical" evidence="6">
    <location>
        <begin position="169"/>
        <end position="191"/>
    </location>
</feature>
<evidence type="ECO:0008006" key="10">
    <source>
        <dbReference type="Google" id="ProtNLM"/>
    </source>
</evidence>
<dbReference type="EMBL" id="CAXITT010000161">
    <property type="protein sequence ID" value="CAL1534095.1"/>
    <property type="molecule type" value="Genomic_DNA"/>
</dbReference>
<comment type="caution">
    <text evidence="8">The sequence shown here is derived from an EMBL/GenBank/DDBJ whole genome shotgun (WGS) entry which is preliminary data.</text>
</comment>
<accession>A0AAV2HJA4</accession>
<evidence type="ECO:0000313" key="8">
    <source>
        <dbReference type="EMBL" id="CAL1534095.1"/>
    </source>
</evidence>
<comment type="subcellular location">
    <subcellularLocation>
        <location evidence="1">Membrane</location>
        <topology evidence="1">Single-pass membrane protein</topology>
    </subcellularLocation>
</comment>
<protein>
    <recommendedName>
        <fullName evidence="10">Cation-dependent mannose-6-phosphate receptor</fullName>
    </recommendedName>
</protein>
<organism evidence="8 9">
    <name type="scientific">Lymnaea stagnalis</name>
    <name type="common">Great pond snail</name>
    <name type="synonym">Helix stagnalis</name>
    <dbReference type="NCBI Taxonomy" id="6523"/>
    <lineage>
        <taxon>Eukaryota</taxon>
        <taxon>Metazoa</taxon>
        <taxon>Spiralia</taxon>
        <taxon>Lophotrochozoa</taxon>
        <taxon>Mollusca</taxon>
        <taxon>Gastropoda</taxon>
        <taxon>Heterobranchia</taxon>
        <taxon>Euthyneura</taxon>
        <taxon>Panpulmonata</taxon>
        <taxon>Hygrophila</taxon>
        <taxon>Lymnaeoidea</taxon>
        <taxon>Lymnaeidae</taxon>
        <taxon>Lymnaea</taxon>
    </lineage>
</organism>
<dbReference type="GO" id="GO:0005802">
    <property type="term" value="C:trans-Golgi network"/>
    <property type="evidence" value="ECO:0007669"/>
    <property type="project" value="TreeGrafter"/>
</dbReference>
<dbReference type="Proteomes" id="UP001497497">
    <property type="component" value="Unassembled WGS sequence"/>
</dbReference>
<evidence type="ECO:0000256" key="7">
    <source>
        <dbReference type="SAM" id="SignalP"/>
    </source>
</evidence>
<keyword evidence="5 6" id="KW-0472">Membrane</keyword>
<dbReference type="PANTHER" id="PTHR15071">
    <property type="entry name" value="MANNOSE-6-PHOSPHATE RECEPTOR FAMILY MEMBER"/>
    <property type="match status" value="1"/>
</dbReference>
<feature type="chain" id="PRO_5043774480" description="Cation-dependent mannose-6-phosphate receptor" evidence="7">
    <location>
        <begin position="26"/>
        <end position="240"/>
    </location>
</feature>
<evidence type="ECO:0000313" key="9">
    <source>
        <dbReference type="Proteomes" id="UP001497497"/>
    </source>
</evidence>
<name>A0AAV2HJA4_LYMST</name>
<gene>
    <name evidence="8" type="ORF">GSLYS_00008055001</name>
</gene>
<keyword evidence="3 7" id="KW-0732">Signal</keyword>
<sequence>MSSPEFSHFLLVILCVFVLLRPCHAVQKCEYNAAACGCMTEAGEINLKPLSTSEPYSADFQSKNEKFYWDPCKDFTLGTITAGAIQVQVPTLYYDIGVHANAGSQVDSQGQPMFTLMAQDGMRSSYITCICSGETSFLFDKEEPLTNYHFTLKSGWCCPGHKDDGGGDGVLSVGSVMVIIFFVLLIVYFALGTVFQVTVRKAGGHEKIPHYSLWSQLPGLIKDGFRFTFSCGKKTTYTNI</sequence>
<dbReference type="PANTHER" id="PTHR15071:SF0">
    <property type="entry name" value="MANNOSE 6-PHOSPHATE RECEPTOR-LIKE PROTEIN 1"/>
    <property type="match status" value="1"/>
</dbReference>
<evidence type="ECO:0000256" key="5">
    <source>
        <dbReference type="ARBA" id="ARBA00023136"/>
    </source>
</evidence>
<feature type="signal peptide" evidence="7">
    <location>
        <begin position="1"/>
        <end position="25"/>
    </location>
</feature>
<keyword evidence="9" id="KW-1185">Reference proteome</keyword>
<evidence type="ECO:0000256" key="3">
    <source>
        <dbReference type="ARBA" id="ARBA00022729"/>
    </source>
</evidence>
<evidence type="ECO:0000256" key="1">
    <source>
        <dbReference type="ARBA" id="ARBA00004167"/>
    </source>
</evidence>
<dbReference type="GO" id="GO:0000139">
    <property type="term" value="C:Golgi membrane"/>
    <property type="evidence" value="ECO:0007669"/>
    <property type="project" value="UniProtKB-SubCell"/>
</dbReference>
<dbReference type="Pfam" id="PF09451">
    <property type="entry name" value="ATG27"/>
    <property type="match status" value="1"/>
</dbReference>
<keyword evidence="4 6" id="KW-1133">Transmembrane helix</keyword>
<evidence type="ECO:0000256" key="4">
    <source>
        <dbReference type="ARBA" id="ARBA00022989"/>
    </source>
</evidence>
<keyword evidence="2 6" id="KW-0812">Transmembrane</keyword>
<proteinExistence type="predicted"/>
<evidence type="ECO:0000256" key="6">
    <source>
        <dbReference type="SAM" id="Phobius"/>
    </source>
</evidence>
<reference evidence="8 9" key="1">
    <citation type="submission" date="2024-04" db="EMBL/GenBank/DDBJ databases">
        <authorList>
            <consortium name="Genoscope - CEA"/>
            <person name="William W."/>
        </authorList>
    </citation>
    <scope>NUCLEOTIDE SEQUENCE [LARGE SCALE GENOMIC DNA]</scope>
</reference>
<evidence type="ECO:0000256" key="2">
    <source>
        <dbReference type="ARBA" id="ARBA00022692"/>
    </source>
</evidence>
<dbReference type="InterPro" id="IPR018939">
    <property type="entry name" value="Autophagy-rel_prot_27"/>
</dbReference>